<dbReference type="PANTHER" id="PTHR42878">
    <property type="entry name" value="TWO-COMPONENT HISTIDINE KINASE"/>
    <property type="match status" value="1"/>
</dbReference>
<dbReference type="InterPro" id="IPR011006">
    <property type="entry name" value="CheY-like_superfamily"/>
</dbReference>
<evidence type="ECO:0000256" key="6">
    <source>
        <dbReference type="ARBA" id="ARBA00023012"/>
    </source>
</evidence>
<comment type="caution">
    <text evidence="13">The sequence shown here is derived from an EMBL/GenBank/DDBJ whole genome shotgun (WGS) entry which is preliminary data.</text>
</comment>
<dbReference type="Pfam" id="PF02518">
    <property type="entry name" value="HATPase_c"/>
    <property type="match status" value="1"/>
</dbReference>
<dbReference type="SMART" id="SM00387">
    <property type="entry name" value="HATPase_c"/>
    <property type="match status" value="1"/>
</dbReference>
<dbReference type="SUPFAM" id="SSF55785">
    <property type="entry name" value="PYP-like sensor domain (PAS domain)"/>
    <property type="match status" value="1"/>
</dbReference>
<dbReference type="Gene3D" id="3.30.450.20">
    <property type="entry name" value="PAS domain"/>
    <property type="match status" value="1"/>
</dbReference>
<dbReference type="SUPFAM" id="SSF52172">
    <property type="entry name" value="CheY-like"/>
    <property type="match status" value="1"/>
</dbReference>
<evidence type="ECO:0000313" key="14">
    <source>
        <dbReference type="Proteomes" id="UP000268857"/>
    </source>
</evidence>
<keyword evidence="3 8" id="KW-0597">Phosphoprotein</keyword>
<dbReference type="InterPro" id="IPR003594">
    <property type="entry name" value="HATPase_dom"/>
</dbReference>
<keyword evidence="14" id="KW-1185">Reference proteome</keyword>
<comment type="catalytic activity">
    <reaction evidence="1">
        <text>ATP + protein L-histidine = ADP + protein N-phospho-L-histidine.</text>
        <dbReference type="EC" id="2.7.13.3"/>
    </reaction>
</comment>
<dbReference type="CDD" id="cd00156">
    <property type="entry name" value="REC"/>
    <property type="match status" value="1"/>
</dbReference>
<dbReference type="InterPro" id="IPR035965">
    <property type="entry name" value="PAS-like_dom_sf"/>
</dbReference>
<gene>
    <name evidence="13" type="ORF">PCC6912_28260</name>
</gene>
<feature type="domain" description="PAC" evidence="12">
    <location>
        <begin position="203"/>
        <end position="253"/>
    </location>
</feature>
<dbReference type="GO" id="GO:0000155">
    <property type="term" value="F:phosphorelay sensor kinase activity"/>
    <property type="evidence" value="ECO:0007669"/>
    <property type="project" value="InterPro"/>
</dbReference>
<evidence type="ECO:0000313" key="13">
    <source>
        <dbReference type="EMBL" id="RUR80804.1"/>
    </source>
</evidence>
<dbReference type="AlphaFoldDB" id="A0A3S1FL33"/>
<dbReference type="InterPro" id="IPR000014">
    <property type="entry name" value="PAS"/>
</dbReference>
<evidence type="ECO:0000259" key="10">
    <source>
        <dbReference type="PROSITE" id="PS50109"/>
    </source>
</evidence>
<evidence type="ECO:0000256" key="8">
    <source>
        <dbReference type="PROSITE-ProRule" id="PRU00169"/>
    </source>
</evidence>
<accession>A0A3S1FL33</accession>
<feature type="domain" description="Histidine kinase" evidence="10">
    <location>
        <begin position="296"/>
        <end position="535"/>
    </location>
</feature>
<sequence length="538" mass="61264">MMNKILRFLIIDDNPGDRTLVIRELRREFPQLQVQEIKEAAGFAQAVAAGEFDLVITDYQLGWSNGLEILRTIKQHYPNCPTIMFTNTGNEEIAVEAMKTGLDDYVLKLPNRYYRLPTVVKAALERAEMQRRVALLEIRLQGLLNQLKVGVFRANSAGELLECNRVFLNLLHVDSLATAQRVQLLNLQAIYLQLSSLPPPQQDEHELQLHRADGTTIWILLSTVLSTINGETVVDGLIEDITDRKQAETQLRQLASTLEERVRERTQELETANRDLAALNRQLELANQDLEEFVYSVSHDFRAPLRAIQGFSEILLERQIEQLSSNYQNYLRRIVENARHLDRLAEELLTYSQLSRAQMPLQPINLSLFVAQILRRLEPELQQQQATVQVEEPLAEVMGNRIVLEQVVINLLTNAIKFVAPGVKPQIRMWTQEVRNSESERQENSFFSPSPYPPISPSSPFVRLWIQDNGIGIAEDNFERIFKVFERLHGSEVYPGTGIGLAIVRKGVERMGGRVGLESELGQGSRFWIELPKATGGE</sequence>
<evidence type="ECO:0000256" key="7">
    <source>
        <dbReference type="ARBA" id="ARBA00023136"/>
    </source>
</evidence>
<dbReference type="GO" id="GO:0007234">
    <property type="term" value="P:osmosensory signaling via phosphorelay pathway"/>
    <property type="evidence" value="ECO:0007669"/>
    <property type="project" value="TreeGrafter"/>
</dbReference>
<dbReference type="PROSITE" id="PS50109">
    <property type="entry name" value="HIS_KIN"/>
    <property type="match status" value="1"/>
</dbReference>
<dbReference type="PRINTS" id="PR00344">
    <property type="entry name" value="BCTRLSENSOR"/>
</dbReference>
<dbReference type="PROSITE" id="PS50113">
    <property type="entry name" value="PAC"/>
    <property type="match status" value="1"/>
</dbReference>
<dbReference type="RefSeq" id="WP_235083173.1">
    <property type="nucleotide sequence ID" value="NZ_AJLN01000068.1"/>
</dbReference>
<evidence type="ECO:0000256" key="1">
    <source>
        <dbReference type="ARBA" id="ARBA00000085"/>
    </source>
</evidence>
<proteinExistence type="predicted"/>
<dbReference type="InterPro" id="IPR036097">
    <property type="entry name" value="HisK_dim/P_sf"/>
</dbReference>
<name>A0A3S1FL33_CHLFR</name>
<dbReference type="SMART" id="SM00388">
    <property type="entry name" value="HisKA"/>
    <property type="match status" value="1"/>
</dbReference>
<keyword evidence="6" id="KW-0902">Two-component regulatory system</keyword>
<dbReference type="GO" id="GO:0016020">
    <property type="term" value="C:membrane"/>
    <property type="evidence" value="ECO:0007669"/>
    <property type="project" value="UniProtKB-SubCell"/>
</dbReference>
<dbReference type="Gene3D" id="1.10.287.130">
    <property type="match status" value="1"/>
</dbReference>
<keyword evidence="4" id="KW-0808">Transferase</keyword>
<protein>
    <recommendedName>
        <fullName evidence="2">histidine kinase</fullName>
        <ecNumber evidence="2">2.7.13.3</ecNumber>
    </recommendedName>
</protein>
<dbReference type="InterPro" id="IPR036890">
    <property type="entry name" value="HATPase_C_sf"/>
</dbReference>
<dbReference type="InterPro" id="IPR001789">
    <property type="entry name" value="Sig_transdc_resp-reg_receiver"/>
</dbReference>
<dbReference type="CDD" id="cd00082">
    <property type="entry name" value="HisKA"/>
    <property type="match status" value="1"/>
</dbReference>
<dbReference type="InterPro" id="IPR000700">
    <property type="entry name" value="PAS-assoc_C"/>
</dbReference>
<dbReference type="InterPro" id="IPR005467">
    <property type="entry name" value="His_kinase_dom"/>
</dbReference>
<keyword evidence="7" id="KW-0472">Membrane</keyword>
<dbReference type="Pfam" id="PF00072">
    <property type="entry name" value="Response_reg"/>
    <property type="match status" value="1"/>
</dbReference>
<evidence type="ECO:0000259" key="11">
    <source>
        <dbReference type="PROSITE" id="PS50110"/>
    </source>
</evidence>
<dbReference type="EMBL" id="RSCJ01000010">
    <property type="protein sequence ID" value="RUR80804.1"/>
    <property type="molecule type" value="Genomic_DNA"/>
</dbReference>
<dbReference type="STRING" id="211165.GCA_000317285_02392"/>
<feature type="coiled-coil region" evidence="9">
    <location>
        <begin position="244"/>
        <end position="289"/>
    </location>
</feature>
<dbReference type="Gene3D" id="3.40.50.2300">
    <property type="match status" value="1"/>
</dbReference>
<evidence type="ECO:0000256" key="4">
    <source>
        <dbReference type="ARBA" id="ARBA00022679"/>
    </source>
</evidence>
<dbReference type="EC" id="2.7.13.3" evidence="2"/>
<dbReference type="Proteomes" id="UP000268857">
    <property type="component" value="Unassembled WGS sequence"/>
</dbReference>
<evidence type="ECO:0000256" key="3">
    <source>
        <dbReference type="ARBA" id="ARBA00022553"/>
    </source>
</evidence>
<evidence type="ECO:0000256" key="5">
    <source>
        <dbReference type="ARBA" id="ARBA00022777"/>
    </source>
</evidence>
<dbReference type="Gene3D" id="3.30.565.10">
    <property type="entry name" value="Histidine kinase-like ATPase, C-terminal domain"/>
    <property type="match status" value="1"/>
</dbReference>
<dbReference type="Pfam" id="PF00512">
    <property type="entry name" value="HisKA"/>
    <property type="match status" value="1"/>
</dbReference>
<dbReference type="GO" id="GO:0030295">
    <property type="term" value="F:protein kinase activator activity"/>
    <property type="evidence" value="ECO:0007669"/>
    <property type="project" value="TreeGrafter"/>
</dbReference>
<dbReference type="InterPro" id="IPR004358">
    <property type="entry name" value="Sig_transdc_His_kin-like_C"/>
</dbReference>
<keyword evidence="5 13" id="KW-0418">Kinase</keyword>
<dbReference type="GO" id="GO:0000156">
    <property type="term" value="F:phosphorelay response regulator activity"/>
    <property type="evidence" value="ECO:0007669"/>
    <property type="project" value="TreeGrafter"/>
</dbReference>
<evidence type="ECO:0000259" key="12">
    <source>
        <dbReference type="PROSITE" id="PS50113"/>
    </source>
</evidence>
<dbReference type="SUPFAM" id="SSF47384">
    <property type="entry name" value="Homodimeric domain of signal transducing histidine kinase"/>
    <property type="match status" value="1"/>
</dbReference>
<reference evidence="13 14" key="1">
    <citation type="journal article" date="2019" name="Genome Biol. Evol.">
        <title>Day and night: Metabolic profiles and evolutionary relationships of six axenic non-marine cyanobacteria.</title>
        <authorList>
            <person name="Will S.E."/>
            <person name="Henke P."/>
            <person name="Boedeker C."/>
            <person name="Huang S."/>
            <person name="Brinkmann H."/>
            <person name="Rohde M."/>
            <person name="Jarek M."/>
            <person name="Friedl T."/>
            <person name="Seufert S."/>
            <person name="Schumacher M."/>
            <person name="Overmann J."/>
            <person name="Neumann-Schaal M."/>
            <person name="Petersen J."/>
        </authorList>
    </citation>
    <scope>NUCLEOTIDE SEQUENCE [LARGE SCALE GENOMIC DNA]</scope>
    <source>
        <strain evidence="13 14">PCC 6912</strain>
    </source>
</reference>
<feature type="domain" description="Response regulatory" evidence="11">
    <location>
        <begin position="7"/>
        <end position="123"/>
    </location>
</feature>
<dbReference type="NCBIfam" id="TIGR00229">
    <property type="entry name" value="sensory_box"/>
    <property type="match status" value="1"/>
</dbReference>
<dbReference type="SMART" id="SM00448">
    <property type="entry name" value="REC"/>
    <property type="match status" value="1"/>
</dbReference>
<organism evidence="13 14">
    <name type="scientific">Chlorogloeopsis fritschii PCC 6912</name>
    <dbReference type="NCBI Taxonomy" id="211165"/>
    <lineage>
        <taxon>Bacteria</taxon>
        <taxon>Bacillati</taxon>
        <taxon>Cyanobacteriota</taxon>
        <taxon>Cyanophyceae</taxon>
        <taxon>Nostocales</taxon>
        <taxon>Chlorogloeopsidaceae</taxon>
        <taxon>Chlorogloeopsis</taxon>
    </lineage>
</organism>
<evidence type="ECO:0000256" key="2">
    <source>
        <dbReference type="ARBA" id="ARBA00012438"/>
    </source>
</evidence>
<dbReference type="PROSITE" id="PS50110">
    <property type="entry name" value="RESPONSE_REGULATORY"/>
    <property type="match status" value="1"/>
</dbReference>
<keyword evidence="9" id="KW-0175">Coiled coil</keyword>
<feature type="modified residue" description="4-aspartylphosphate" evidence="8">
    <location>
        <position position="58"/>
    </location>
</feature>
<dbReference type="SUPFAM" id="SSF55874">
    <property type="entry name" value="ATPase domain of HSP90 chaperone/DNA topoisomerase II/histidine kinase"/>
    <property type="match status" value="1"/>
</dbReference>
<dbReference type="InterPro" id="IPR050351">
    <property type="entry name" value="BphY/WalK/GraS-like"/>
</dbReference>
<evidence type="ECO:0000256" key="9">
    <source>
        <dbReference type="SAM" id="Coils"/>
    </source>
</evidence>
<dbReference type="PANTHER" id="PTHR42878:SF15">
    <property type="entry name" value="BACTERIOPHYTOCHROME"/>
    <property type="match status" value="1"/>
</dbReference>
<dbReference type="InterPro" id="IPR003661">
    <property type="entry name" value="HisK_dim/P_dom"/>
</dbReference>